<accession>A0A8J2PBJ4</accession>
<keyword evidence="1" id="KW-0479">Metal-binding</keyword>
<evidence type="ECO:0000313" key="5">
    <source>
        <dbReference type="EMBL" id="CAG7822177.1"/>
    </source>
</evidence>
<comment type="caution">
    <text evidence="5">The sequence shown here is derived from an EMBL/GenBank/DDBJ whole genome shotgun (WGS) entry which is preliminary data.</text>
</comment>
<keyword evidence="3" id="KW-0862">Zinc</keyword>
<name>A0A8J2PBJ4_9HEXA</name>
<evidence type="ECO:0000256" key="3">
    <source>
        <dbReference type="ARBA" id="ARBA00022833"/>
    </source>
</evidence>
<evidence type="ECO:0000256" key="2">
    <source>
        <dbReference type="ARBA" id="ARBA00022771"/>
    </source>
</evidence>
<dbReference type="Proteomes" id="UP000708208">
    <property type="component" value="Unassembled WGS sequence"/>
</dbReference>
<evidence type="ECO:0000256" key="1">
    <source>
        <dbReference type="ARBA" id="ARBA00022723"/>
    </source>
</evidence>
<gene>
    <name evidence="5" type="ORF">AFUS01_LOCUS32461</name>
</gene>
<sequence length="107" mass="12180">MEAQQPGQSHNAGAGHSVFRTLSTVLKRCPYCLDMFRCMNFAAHLVDCRNRNPKNLVEFVICPHDYSHHVRVADMKDHLDVCEARANVIMQEIKGGHGHPDDQIREL</sequence>
<dbReference type="PROSITE" id="PS51800">
    <property type="entry name" value="ZF_CHHC_U11_48K"/>
    <property type="match status" value="1"/>
</dbReference>
<keyword evidence="2" id="KW-0863">Zinc-finger</keyword>
<dbReference type="EMBL" id="CAJVCH010525577">
    <property type="protein sequence ID" value="CAG7822177.1"/>
    <property type="molecule type" value="Genomic_DNA"/>
</dbReference>
<evidence type="ECO:0000313" key="6">
    <source>
        <dbReference type="Proteomes" id="UP000708208"/>
    </source>
</evidence>
<evidence type="ECO:0000259" key="4">
    <source>
        <dbReference type="PROSITE" id="PS51800"/>
    </source>
</evidence>
<reference evidence="5" key="1">
    <citation type="submission" date="2021-06" db="EMBL/GenBank/DDBJ databases">
        <authorList>
            <person name="Hodson N. C."/>
            <person name="Mongue J. A."/>
            <person name="Jaron S. K."/>
        </authorList>
    </citation>
    <scope>NUCLEOTIDE SEQUENCE</scope>
</reference>
<protein>
    <recommendedName>
        <fullName evidence="4">CHHC U11-48K-type domain-containing protein</fullName>
    </recommendedName>
</protein>
<proteinExistence type="predicted"/>
<feature type="non-terminal residue" evidence="5">
    <location>
        <position position="1"/>
    </location>
</feature>
<keyword evidence="6" id="KW-1185">Reference proteome</keyword>
<feature type="domain" description="CHHC U11-48K-type" evidence="4">
    <location>
        <begin position="59"/>
        <end position="86"/>
    </location>
</feature>
<dbReference type="AlphaFoldDB" id="A0A8J2PBJ4"/>
<dbReference type="GO" id="GO:0008270">
    <property type="term" value="F:zinc ion binding"/>
    <property type="evidence" value="ECO:0007669"/>
    <property type="project" value="UniProtKB-KW"/>
</dbReference>
<dbReference type="InterPro" id="IPR022776">
    <property type="entry name" value="TRM13/UPF0224_CHHC_Znf_dom"/>
</dbReference>
<organism evidence="5 6">
    <name type="scientific">Allacma fusca</name>
    <dbReference type="NCBI Taxonomy" id="39272"/>
    <lineage>
        <taxon>Eukaryota</taxon>
        <taxon>Metazoa</taxon>
        <taxon>Ecdysozoa</taxon>
        <taxon>Arthropoda</taxon>
        <taxon>Hexapoda</taxon>
        <taxon>Collembola</taxon>
        <taxon>Symphypleona</taxon>
        <taxon>Sminthuridae</taxon>
        <taxon>Allacma</taxon>
    </lineage>
</organism>